<keyword evidence="4" id="KW-1185">Reference proteome</keyword>
<feature type="domain" description="DUF4136" evidence="2">
    <location>
        <begin position="47"/>
        <end position="186"/>
    </location>
</feature>
<dbReference type="InterPro" id="IPR025411">
    <property type="entry name" value="DUF4136"/>
</dbReference>
<evidence type="ECO:0000256" key="1">
    <source>
        <dbReference type="SAM" id="SignalP"/>
    </source>
</evidence>
<feature type="signal peptide" evidence="1">
    <location>
        <begin position="1"/>
        <end position="23"/>
    </location>
</feature>
<accession>A0ABN4YHZ5</accession>
<dbReference type="EMBL" id="CP020472">
    <property type="protein sequence ID" value="ARD21820.1"/>
    <property type="molecule type" value="Genomic_DNA"/>
</dbReference>
<evidence type="ECO:0000313" key="4">
    <source>
        <dbReference type="Proteomes" id="UP000191820"/>
    </source>
</evidence>
<feature type="chain" id="PRO_5046923409" description="DUF4136 domain-containing protein" evidence="1">
    <location>
        <begin position="24"/>
        <end position="192"/>
    </location>
</feature>
<dbReference type="Pfam" id="PF13590">
    <property type="entry name" value="DUF4136"/>
    <property type="match status" value="1"/>
</dbReference>
<evidence type="ECO:0000259" key="2">
    <source>
        <dbReference type="Pfam" id="PF13590"/>
    </source>
</evidence>
<dbReference type="Proteomes" id="UP000191820">
    <property type="component" value="Chromosome"/>
</dbReference>
<sequence>MNSKKWCLWISLFAVLISGCATKEEVNKPAPSRITMVTSGDLGFISSQAKSFAWHPTMFTVHSANKLDDAELVRHMRQSITKIMEQKGYHFAKDNENPNVLIGFGMALESEMSDAEIMKRAGLVAGLSTSGIDDDFEKGSVLVALFSPNRIQPIWKVLAQGFTETGKPIEDREIRFDKLTGMMLNSIPNHTM</sequence>
<keyword evidence="1" id="KW-0732">Signal</keyword>
<evidence type="ECO:0000313" key="3">
    <source>
        <dbReference type="EMBL" id="ARD21820.1"/>
    </source>
</evidence>
<reference evidence="3 4" key="1">
    <citation type="submission" date="2017-03" db="EMBL/GenBank/DDBJ databases">
        <title>Genome sequencing of Shewanella japonica KCTC 22435.</title>
        <authorList>
            <person name="Kim K.M."/>
        </authorList>
    </citation>
    <scope>NUCLEOTIDE SEQUENCE [LARGE SCALE GENOMIC DNA]</scope>
    <source>
        <strain evidence="3 4">KCTC 22435</strain>
    </source>
</reference>
<dbReference type="Gene3D" id="3.30.160.670">
    <property type="match status" value="1"/>
</dbReference>
<dbReference type="RefSeq" id="WP_080915387.1">
    <property type="nucleotide sequence ID" value="NZ_CP020472.1"/>
</dbReference>
<dbReference type="PROSITE" id="PS51257">
    <property type="entry name" value="PROKAR_LIPOPROTEIN"/>
    <property type="match status" value="1"/>
</dbReference>
<gene>
    <name evidence="3" type="ORF">SJ2017_1501</name>
</gene>
<proteinExistence type="predicted"/>
<protein>
    <recommendedName>
        <fullName evidence="2">DUF4136 domain-containing protein</fullName>
    </recommendedName>
</protein>
<name>A0ABN4YHZ5_9GAMM</name>
<organism evidence="3 4">
    <name type="scientific">Shewanella japonica</name>
    <dbReference type="NCBI Taxonomy" id="93973"/>
    <lineage>
        <taxon>Bacteria</taxon>
        <taxon>Pseudomonadati</taxon>
        <taxon>Pseudomonadota</taxon>
        <taxon>Gammaproteobacteria</taxon>
        <taxon>Alteromonadales</taxon>
        <taxon>Shewanellaceae</taxon>
        <taxon>Shewanella</taxon>
    </lineage>
</organism>